<accession>A0A2P5FTJ1</accession>
<comment type="caution">
    <text evidence="2">The sequence shown here is derived from an EMBL/GenBank/DDBJ whole genome shotgun (WGS) entry which is preliminary data.</text>
</comment>
<feature type="non-terminal residue" evidence="2">
    <location>
        <position position="1"/>
    </location>
</feature>
<sequence>CGVEGGDLRLSGTYHNESKREGDGRERGAKEGVTVREEWRKREKGAAKE</sequence>
<organism evidence="2 3">
    <name type="scientific">Trema orientale</name>
    <name type="common">Charcoal tree</name>
    <name type="synonym">Celtis orientalis</name>
    <dbReference type="NCBI Taxonomy" id="63057"/>
    <lineage>
        <taxon>Eukaryota</taxon>
        <taxon>Viridiplantae</taxon>
        <taxon>Streptophyta</taxon>
        <taxon>Embryophyta</taxon>
        <taxon>Tracheophyta</taxon>
        <taxon>Spermatophyta</taxon>
        <taxon>Magnoliopsida</taxon>
        <taxon>eudicotyledons</taxon>
        <taxon>Gunneridae</taxon>
        <taxon>Pentapetalae</taxon>
        <taxon>rosids</taxon>
        <taxon>fabids</taxon>
        <taxon>Rosales</taxon>
        <taxon>Cannabaceae</taxon>
        <taxon>Trema</taxon>
    </lineage>
</organism>
<evidence type="ECO:0000256" key="1">
    <source>
        <dbReference type="SAM" id="MobiDB-lite"/>
    </source>
</evidence>
<dbReference type="AlphaFoldDB" id="A0A2P5FTJ1"/>
<evidence type="ECO:0000313" key="3">
    <source>
        <dbReference type="Proteomes" id="UP000237000"/>
    </source>
</evidence>
<gene>
    <name evidence="2" type="ORF">TorRG33x02_032730</name>
</gene>
<name>A0A2P5FTJ1_TREOI</name>
<keyword evidence="3" id="KW-1185">Reference proteome</keyword>
<feature type="compositionally biased region" description="Basic and acidic residues" evidence="1">
    <location>
        <begin position="16"/>
        <end position="49"/>
    </location>
</feature>
<evidence type="ECO:0000313" key="2">
    <source>
        <dbReference type="EMBL" id="POO01090.1"/>
    </source>
</evidence>
<dbReference type="InParanoid" id="A0A2P5FTJ1"/>
<dbReference type="Proteomes" id="UP000237000">
    <property type="component" value="Unassembled WGS sequence"/>
</dbReference>
<feature type="region of interest" description="Disordered" evidence="1">
    <location>
        <begin position="1"/>
        <end position="49"/>
    </location>
</feature>
<reference evidence="3" key="1">
    <citation type="submission" date="2016-06" db="EMBL/GenBank/DDBJ databases">
        <title>Parallel loss of symbiosis genes in relatives of nitrogen-fixing non-legume Parasponia.</title>
        <authorList>
            <person name="Van Velzen R."/>
            <person name="Holmer R."/>
            <person name="Bu F."/>
            <person name="Rutten L."/>
            <person name="Van Zeijl A."/>
            <person name="Liu W."/>
            <person name="Santuari L."/>
            <person name="Cao Q."/>
            <person name="Sharma T."/>
            <person name="Shen D."/>
            <person name="Roswanjaya Y."/>
            <person name="Wardhani T."/>
            <person name="Kalhor M.S."/>
            <person name="Jansen J."/>
            <person name="Van den Hoogen J."/>
            <person name="Gungor B."/>
            <person name="Hartog M."/>
            <person name="Hontelez J."/>
            <person name="Verver J."/>
            <person name="Yang W.-C."/>
            <person name="Schijlen E."/>
            <person name="Repin R."/>
            <person name="Schilthuizen M."/>
            <person name="Schranz E."/>
            <person name="Heidstra R."/>
            <person name="Miyata K."/>
            <person name="Fedorova E."/>
            <person name="Kohlen W."/>
            <person name="Bisseling T."/>
            <person name="Smit S."/>
            <person name="Geurts R."/>
        </authorList>
    </citation>
    <scope>NUCLEOTIDE SEQUENCE [LARGE SCALE GENOMIC DNA]</scope>
    <source>
        <strain evidence="3">cv. RG33-2</strain>
    </source>
</reference>
<dbReference type="EMBL" id="JXTC01000010">
    <property type="protein sequence ID" value="POO01090.1"/>
    <property type="molecule type" value="Genomic_DNA"/>
</dbReference>
<protein>
    <submittedName>
        <fullName evidence="2">Uncharacterized protein</fullName>
    </submittedName>
</protein>
<proteinExistence type="predicted"/>